<feature type="domain" description="Methyltransferase type 11" evidence="1">
    <location>
        <begin position="39"/>
        <end position="136"/>
    </location>
</feature>
<dbReference type="InterPro" id="IPR029063">
    <property type="entry name" value="SAM-dependent_MTases_sf"/>
</dbReference>
<dbReference type="AlphaFoldDB" id="A0A1A5IZR8"/>
<dbReference type="GO" id="GO:0008757">
    <property type="term" value="F:S-adenosylmethionine-dependent methyltransferase activity"/>
    <property type="evidence" value="ECO:0007669"/>
    <property type="project" value="InterPro"/>
</dbReference>
<accession>A0A1A5IZR8</accession>
<dbReference type="SUPFAM" id="SSF53335">
    <property type="entry name" value="S-adenosyl-L-methionine-dependent methyltransferases"/>
    <property type="match status" value="1"/>
</dbReference>
<dbReference type="Gene3D" id="3.40.50.150">
    <property type="entry name" value="Vaccinia Virus protein VP39"/>
    <property type="match status" value="1"/>
</dbReference>
<name>A0A1A5IZR8_RHILI</name>
<proteinExistence type="predicted"/>
<dbReference type="CDD" id="cd02440">
    <property type="entry name" value="AdoMet_MTases"/>
    <property type="match status" value="1"/>
</dbReference>
<dbReference type="Pfam" id="PF08241">
    <property type="entry name" value="Methyltransf_11"/>
    <property type="match status" value="1"/>
</dbReference>
<evidence type="ECO:0000313" key="3">
    <source>
        <dbReference type="Proteomes" id="UP000093748"/>
    </source>
</evidence>
<sequence length="198" mass="21672">MTGMFPATSMPDRDWWEALWPDPSGLLLSLGVEPGMTALDLCCGDGYFTAPLAKIVSGRVYALDLDPEMIVAAKAEVKQLGVSVLKWIVADASEVADLIPEKIDFALIANTFHGVPDQPALVKAVARTLKPRGLFALVNWHRLPREHTTVLGQPRGPRTEMRMSPEAVAAVLEATGFRLLRMVDLPPYHYGAVFEHKG</sequence>
<dbReference type="GO" id="GO:0032259">
    <property type="term" value="P:methylation"/>
    <property type="evidence" value="ECO:0007669"/>
    <property type="project" value="UniProtKB-KW"/>
</dbReference>
<dbReference type="Proteomes" id="UP000093748">
    <property type="component" value="Unassembled WGS sequence"/>
</dbReference>
<evidence type="ECO:0000259" key="1">
    <source>
        <dbReference type="Pfam" id="PF08241"/>
    </source>
</evidence>
<dbReference type="PANTHER" id="PTHR43861">
    <property type="entry name" value="TRANS-ACONITATE 2-METHYLTRANSFERASE-RELATED"/>
    <property type="match status" value="1"/>
</dbReference>
<dbReference type="InterPro" id="IPR013216">
    <property type="entry name" value="Methyltransf_11"/>
</dbReference>
<organism evidence="2 3">
    <name type="scientific">Rhizobium loti</name>
    <name type="common">Mesorhizobium loti</name>
    <dbReference type="NCBI Taxonomy" id="381"/>
    <lineage>
        <taxon>Bacteria</taxon>
        <taxon>Pseudomonadati</taxon>
        <taxon>Pseudomonadota</taxon>
        <taxon>Alphaproteobacteria</taxon>
        <taxon>Hyphomicrobiales</taxon>
        <taxon>Phyllobacteriaceae</taxon>
        <taxon>Mesorhizobium</taxon>
    </lineage>
</organism>
<gene>
    <name evidence="2" type="ORF">BAE39_23550</name>
</gene>
<comment type="caution">
    <text evidence="2">The sequence shown here is derived from an EMBL/GenBank/DDBJ whole genome shotgun (WGS) entry which is preliminary data.</text>
</comment>
<keyword evidence="2" id="KW-0808">Transferase</keyword>
<keyword evidence="2" id="KW-0489">Methyltransferase</keyword>
<evidence type="ECO:0000313" key="2">
    <source>
        <dbReference type="EMBL" id="OBP70571.1"/>
    </source>
</evidence>
<reference evidence="3" key="1">
    <citation type="submission" date="2016-06" db="EMBL/GenBank/DDBJ databases">
        <title>NZP2037 Pacbio-Illumina hybrid assembly.</title>
        <authorList>
            <person name="Ramsay J.P."/>
        </authorList>
    </citation>
    <scope>NUCLEOTIDE SEQUENCE [LARGE SCALE GENOMIC DNA]</scope>
    <source>
        <strain evidence="3">R7ANS::ICEMlSym2042</strain>
    </source>
</reference>
<protein>
    <submittedName>
        <fullName evidence="2">Methyltransferase</fullName>
    </submittedName>
</protein>
<dbReference type="OrthoDB" id="9808140at2"/>
<dbReference type="EMBL" id="LZTJ01000033">
    <property type="protein sequence ID" value="OBP70571.1"/>
    <property type="molecule type" value="Genomic_DNA"/>
</dbReference>